<comment type="cofactor">
    <cofactor evidence="1">
        <name>FAD</name>
        <dbReference type="ChEBI" id="CHEBI:57692"/>
    </cofactor>
</comment>
<dbReference type="PRINTS" id="PR00757">
    <property type="entry name" value="AMINEOXDASEF"/>
</dbReference>
<comment type="similarity">
    <text evidence="3">Belongs to the tryptophan 2-monooxygenase family.</text>
</comment>
<gene>
    <name evidence="11" type="ORF">LY56_03149</name>
</gene>
<dbReference type="InterPro" id="IPR002937">
    <property type="entry name" value="Amino_oxidase"/>
</dbReference>
<evidence type="ECO:0000256" key="9">
    <source>
        <dbReference type="PIRSR" id="PIRSR601613-1"/>
    </source>
</evidence>
<reference evidence="11 12" key="1">
    <citation type="submission" date="2018-06" db="EMBL/GenBank/DDBJ databases">
        <title>Genomic Encyclopedia of Archaeal and Bacterial Type Strains, Phase II (KMG-II): from individual species to whole genera.</title>
        <authorList>
            <person name="Goeker M."/>
        </authorList>
    </citation>
    <scope>NUCLEOTIDE SEQUENCE [LARGE SCALE GENOMIC DNA]</scope>
    <source>
        <strain evidence="11 12">DSM 13087</strain>
    </source>
</reference>
<dbReference type="PANTHER" id="PTHR10742">
    <property type="entry name" value="FLAVIN MONOAMINE OXIDASE"/>
    <property type="match status" value="1"/>
</dbReference>
<dbReference type="AlphaFoldDB" id="A0A2W7QAB9"/>
<comment type="pathway">
    <text evidence="2">Plant hormone metabolism; auxin biosynthesis.</text>
</comment>
<dbReference type="SUPFAM" id="SSF51905">
    <property type="entry name" value="FAD/NAD(P)-binding domain"/>
    <property type="match status" value="1"/>
</dbReference>
<dbReference type="InterPro" id="IPR001613">
    <property type="entry name" value="Flavin_amine_oxidase"/>
</dbReference>
<evidence type="ECO:0000259" key="10">
    <source>
        <dbReference type="Pfam" id="PF01593"/>
    </source>
</evidence>
<evidence type="ECO:0000256" key="2">
    <source>
        <dbReference type="ARBA" id="ARBA00004814"/>
    </source>
</evidence>
<evidence type="ECO:0000256" key="8">
    <source>
        <dbReference type="ARBA" id="ARBA00047321"/>
    </source>
</evidence>
<evidence type="ECO:0000256" key="5">
    <source>
        <dbReference type="ARBA" id="ARBA00017871"/>
    </source>
</evidence>
<dbReference type="STRING" id="121821.GCA_001870675_03343"/>
<evidence type="ECO:0000256" key="4">
    <source>
        <dbReference type="ARBA" id="ARBA00012535"/>
    </source>
</evidence>
<organism evidence="11 12">
    <name type="scientific">Roseinatronobacter thiooxidans</name>
    <dbReference type="NCBI Taxonomy" id="121821"/>
    <lineage>
        <taxon>Bacteria</taxon>
        <taxon>Pseudomonadati</taxon>
        <taxon>Pseudomonadota</taxon>
        <taxon>Alphaproteobacteria</taxon>
        <taxon>Rhodobacterales</taxon>
        <taxon>Paracoccaceae</taxon>
        <taxon>Roseinatronobacter</taxon>
    </lineage>
</organism>
<proteinExistence type="inferred from homology"/>
<dbReference type="GO" id="GO:0009851">
    <property type="term" value="P:auxin biosynthetic process"/>
    <property type="evidence" value="ECO:0007669"/>
    <property type="project" value="UniProtKB-KW"/>
</dbReference>
<comment type="catalytic activity">
    <reaction evidence="8">
        <text>L-tryptophan + O2 = indole-3-acetamide + CO2 + H2O</text>
        <dbReference type="Rhea" id="RHEA:16165"/>
        <dbReference type="ChEBI" id="CHEBI:15377"/>
        <dbReference type="ChEBI" id="CHEBI:15379"/>
        <dbReference type="ChEBI" id="CHEBI:16031"/>
        <dbReference type="ChEBI" id="CHEBI:16526"/>
        <dbReference type="ChEBI" id="CHEBI:57912"/>
        <dbReference type="EC" id="1.13.12.3"/>
    </reaction>
</comment>
<dbReference type="EMBL" id="QKZQ01000019">
    <property type="protein sequence ID" value="PZX38019.1"/>
    <property type="molecule type" value="Genomic_DNA"/>
</dbReference>
<name>A0A2W7QAB9_9RHOB</name>
<feature type="binding site" evidence="9">
    <location>
        <position position="318"/>
    </location>
    <ligand>
        <name>substrate</name>
    </ligand>
</feature>
<evidence type="ECO:0000256" key="1">
    <source>
        <dbReference type="ARBA" id="ARBA00001974"/>
    </source>
</evidence>
<dbReference type="EC" id="1.13.12.3" evidence="4"/>
<evidence type="ECO:0000256" key="6">
    <source>
        <dbReference type="ARBA" id="ARBA00023002"/>
    </source>
</evidence>
<dbReference type="Gene3D" id="3.50.50.60">
    <property type="entry name" value="FAD/NAD(P)-binding domain"/>
    <property type="match status" value="1"/>
</dbReference>
<evidence type="ECO:0000256" key="3">
    <source>
        <dbReference type="ARBA" id="ARBA00005833"/>
    </source>
</evidence>
<dbReference type="Gene3D" id="3.90.660.10">
    <property type="match status" value="1"/>
</dbReference>
<dbReference type="SUPFAM" id="SSF54373">
    <property type="entry name" value="FAD-linked reductases, C-terminal domain"/>
    <property type="match status" value="1"/>
</dbReference>
<sequence>MVALGSGGRRIGAQPQQRIVVIGAGLAGLSAARVLHDVTVLEARARIGGRIHTSRLWPDLPMDLGASWIHGQRGNPLTALAHEAGVQVVPTRYDAAILLGPDGTEIDPDLRLAEQILARALAATERQARDVSVLQALEASADWQSAGADMRRLVTYLINSRLEQEYGSPARLLSAWHGQDAKVFDGSDVLFPGGFDQITTHLARGLDIRLSAEVIGLAPGEVRLADGNRITADRVICTLPLGVLQSGRVQFGEPLARGRQAAISGLRMGLLNKCWLRFDRVYWPDDVDWIGWLGPRAGHWGEWVSLARTLDAPILLGFNAADPATEIEELNDRDTIAAAHEALRAMFGTRFPAPIAAQITRWGQDRHALGSYSFNAVGTDPATRRALAGADWDGQVWFAGEVASADYFGTAHGALLSGREVARRMMGHK</sequence>
<dbReference type="Proteomes" id="UP000249364">
    <property type="component" value="Unassembled WGS sequence"/>
</dbReference>
<evidence type="ECO:0000313" key="12">
    <source>
        <dbReference type="Proteomes" id="UP000249364"/>
    </source>
</evidence>
<keyword evidence="7" id="KW-0073">Auxin biosynthesis</keyword>
<dbReference type="InterPro" id="IPR036188">
    <property type="entry name" value="FAD/NAD-bd_sf"/>
</dbReference>
<comment type="caution">
    <text evidence="11">The sequence shown here is derived from an EMBL/GenBank/DDBJ whole genome shotgun (WGS) entry which is preliminary data.</text>
</comment>
<keyword evidence="12" id="KW-1185">Reference proteome</keyword>
<keyword evidence="6" id="KW-0560">Oxidoreductase</keyword>
<evidence type="ECO:0000256" key="7">
    <source>
        <dbReference type="ARBA" id="ARBA00023070"/>
    </source>
</evidence>
<feature type="domain" description="Amine oxidase" evidence="10">
    <location>
        <begin position="26"/>
        <end position="426"/>
    </location>
</feature>
<dbReference type="GO" id="GO:0050361">
    <property type="term" value="F:tryptophan 2-monooxygenase activity"/>
    <property type="evidence" value="ECO:0007669"/>
    <property type="project" value="UniProtKB-EC"/>
</dbReference>
<feature type="binding site" evidence="9">
    <location>
        <begin position="42"/>
        <end position="43"/>
    </location>
    <ligand>
        <name>FAD</name>
        <dbReference type="ChEBI" id="CHEBI:57692"/>
    </ligand>
</feature>
<dbReference type="InterPro" id="IPR050281">
    <property type="entry name" value="Flavin_monoamine_oxidase"/>
</dbReference>
<evidence type="ECO:0000313" key="11">
    <source>
        <dbReference type="EMBL" id="PZX38019.1"/>
    </source>
</evidence>
<feature type="binding site" evidence="9">
    <location>
        <position position="214"/>
    </location>
    <ligand>
        <name>FAD</name>
        <dbReference type="ChEBI" id="CHEBI:57692"/>
    </ligand>
</feature>
<accession>A0A2W7QAB9</accession>
<dbReference type="PANTHER" id="PTHR10742:SF410">
    <property type="entry name" value="LYSINE-SPECIFIC HISTONE DEMETHYLASE 2"/>
    <property type="match status" value="1"/>
</dbReference>
<dbReference type="Pfam" id="PF01593">
    <property type="entry name" value="Amino_oxidase"/>
    <property type="match status" value="1"/>
</dbReference>
<protein>
    <recommendedName>
        <fullName evidence="5">Tryptophan 2-monooxygenase</fullName>
        <ecNumber evidence="4">1.13.12.3</ecNumber>
    </recommendedName>
</protein>